<dbReference type="AlphaFoldDB" id="A0A232EEC9"/>
<keyword evidence="3" id="KW-1185">Reference proteome</keyword>
<dbReference type="Proteomes" id="UP000215335">
    <property type="component" value="Unassembled WGS sequence"/>
</dbReference>
<proteinExistence type="predicted"/>
<comment type="caution">
    <text evidence="2">The sequence shown here is derived from an EMBL/GenBank/DDBJ whole genome shotgun (WGS) entry which is preliminary data.</text>
</comment>
<organism evidence="2 3">
    <name type="scientific">Trichomalopsis sarcophagae</name>
    <dbReference type="NCBI Taxonomy" id="543379"/>
    <lineage>
        <taxon>Eukaryota</taxon>
        <taxon>Metazoa</taxon>
        <taxon>Ecdysozoa</taxon>
        <taxon>Arthropoda</taxon>
        <taxon>Hexapoda</taxon>
        <taxon>Insecta</taxon>
        <taxon>Pterygota</taxon>
        <taxon>Neoptera</taxon>
        <taxon>Endopterygota</taxon>
        <taxon>Hymenoptera</taxon>
        <taxon>Apocrita</taxon>
        <taxon>Proctotrupomorpha</taxon>
        <taxon>Chalcidoidea</taxon>
        <taxon>Pteromalidae</taxon>
        <taxon>Pteromalinae</taxon>
        <taxon>Trichomalopsis</taxon>
    </lineage>
</organism>
<evidence type="ECO:0000313" key="3">
    <source>
        <dbReference type="Proteomes" id="UP000215335"/>
    </source>
</evidence>
<evidence type="ECO:0000313" key="2">
    <source>
        <dbReference type="EMBL" id="OXU16694.1"/>
    </source>
</evidence>
<feature type="region of interest" description="Disordered" evidence="1">
    <location>
        <begin position="1"/>
        <end position="41"/>
    </location>
</feature>
<sequence>MAVQFWGPGVEEVPELEMHESDPESDDDGYESEVGSVGEADEEVVVDGLDPSYPWHGIAGSSIYVDGQCVICRQPSTSPAAMDISYRVISAEDEPSPGGWLPCHRED</sequence>
<dbReference type="EMBL" id="NNAY01005398">
    <property type="protein sequence ID" value="OXU16694.1"/>
    <property type="molecule type" value="Genomic_DNA"/>
</dbReference>
<gene>
    <name evidence="2" type="ORF">TSAR_010821</name>
</gene>
<evidence type="ECO:0000256" key="1">
    <source>
        <dbReference type="SAM" id="MobiDB-lite"/>
    </source>
</evidence>
<reference evidence="2 3" key="1">
    <citation type="journal article" date="2017" name="Curr. Biol.">
        <title>The Evolution of Venom by Co-option of Single-Copy Genes.</title>
        <authorList>
            <person name="Martinson E.O."/>
            <person name="Mrinalini"/>
            <person name="Kelkar Y.D."/>
            <person name="Chang C.H."/>
            <person name="Werren J.H."/>
        </authorList>
    </citation>
    <scope>NUCLEOTIDE SEQUENCE [LARGE SCALE GENOMIC DNA]</scope>
    <source>
        <strain evidence="2 3">Alberta</strain>
        <tissue evidence="2">Whole body</tissue>
    </source>
</reference>
<protein>
    <submittedName>
        <fullName evidence="2">Uncharacterized protein</fullName>
    </submittedName>
</protein>
<accession>A0A232EEC9</accession>
<name>A0A232EEC9_9HYME</name>